<evidence type="ECO:0000313" key="3">
    <source>
        <dbReference type="EMBL" id="OLY81597.1"/>
    </source>
</evidence>
<comment type="caution">
    <text evidence="3">The sequence shown here is derived from an EMBL/GenBank/DDBJ whole genome shotgun (WGS) entry which is preliminary data.</text>
</comment>
<evidence type="ECO:0000256" key="2">
    <source>
        <dbReference type="SAM" id="Phobius"/>
    </source>
</evidence>
<sequence>MISAHDFGRLQKEQHTHDLRNHFDILSRHKTDRMKHYGLHFAKYVGRLAREPLDAKPVVRTLVDTLLVALSAANTLHQDLSQETFTRSPANQADYLRVFADAAGSYRGYLPPRGIGGPAVLYRGLKMTFWNGDTWRALPKDKAPVTPFDPDCVEFANYLMSIGDEVYVSTSDQKDTIRALKDGESFTIRPGQFAYILTKEHVRIPMNAIGFISIRASIKFAGLVNISGFHVDPGYDGKLLFSVFNAGPSNIHLKKGQRLFPLWIASLDKANEIEKEKKGHTELDPKLITDISGNYTTAFEVKNDFDKLRSEYNATKIEVMELKLYKMQAITIFGIIVIIFGLFTGWANLDRLTRLVRWEWPPTPPSSVTLPETQNTLPRADISDCGRYRYSLERVISNQKTTLAVIMVNPSTADGNRNDPTIRRVIGLARHAGFGRILVGNLFAWRAANIKELDTSPEPIGESNDEHLRELIACASLTVVAWGTMQKLPTRLRRRWRFVVDVADQLAAPLKCWGLAKDGHPRHPLLLPRSPSLMDWVRPAD</sequence>
<dbReference type="InterPro" id="IPR036157">
    <property type="entry name" value="dUTPase-like_sf"/>
</dbReference>
<dbReference type="InterPro" id="IPR011962">
    <property type="entry name" value="dCTP_deaminase"/>
</dbReference>
<dbReference type="InterPro" id="IPR012441">
    <property type="entry name" value="DUF1643"/>
</dbReference>
<dbReference type="Proteomes" id="UP000187455">
    <property type="component" value="Unassembled WGS sequence"/>
</dbReference>
<reference evidence="3 4" key="1">
    <citation type="journal article" date="2016" name="Mol. Biol. Evol.">
        <title>Genome-Wide Survey of Gut Fungi (Harpellales) Reveals the First Horizontally Transferred Ubiquitin Gene from a Mosquito Host.</title>
        <authorList>
            <person name="Wang Y."/>
            <person name="White M.M."/>
            <person name="Kvist S."/>
            <person name="Moncalvo J.M."/>
        </authorList>
    </citation>
    <scope>NUCLEOTIDE SEQUENCE [LARGE SCALE GENOMIC DNA]</scope>
    <source>
        <strain evidence="3 4">ALG-7-W6</strain>
    </source>
</reference>
<keyword evidence="1" id="KW-0378">Hydrolase</keyword>
<name>A0A1R0GXH6_9FUNG</name>
<proteinExistence type="predicted"/>
<dbReference type="Pfam" id="PF07799">
    <property type="entry name" value="DUF1643"/>
    <property type="match status" value="1"/>
</dbReference>
<keyword evidence="4" id="KW-1185">Reference proteome</keyword>
<dbReference type="EMBL" id="LSSL01002323">
    <property type="protein sequence ID" value="OLY81597.1"/>
    <property type="molecule type" value="Genomic_DNA"/>
</dbReference>
<gene>
    <name evidence="3" type="ORF">AYI68_g4295</name>
</gene>
<dbReference type="AlphaFoldDB" id="A0A1R0GXH6"/>
<dbReference type="Pfam" id="PF22769">
    <property type="entry name" value="DCD"/>
    <property type="match status" value="1"/>
</dbReference>
<protein>
    <submittedName>
        <fullName evidence="3">Putative deoxycytidine triphosphate deaminase</fullName>
    </submittedName>
</protein>
<dbReference type="Gene3D" id="2.70.40.10">
    <property type="match status" value="1"/>
</dbReference>
<dbReference type="CDD" id="cd07557">
    <property type="entry name" value="trimeric_dUTPase"/>
    <property type="match status" value="1"/>
</dbReference>
<dbReference type="SUPFAM" id="SSF51283">
    <property type="entry name" value="dUTPase-like"/>
    <property type="match status" value="1"/>
</dbReference>
<keyword evidence="2" id="KW-0812">Transmembrane</keyword>
<dbReference type="OrthoDB" id="10674574at2759"/>
<dbReference type="InterPro" id="IPR033704">
    <property type="entry name" value="dUTPase_trimeric"/>
</dbReference>
<dbReference type="GO" id="GO:0006229">
    <property type="term" value="P:dUTP biosynthetic process"/>
    <property type="evidence" value="ECO:0007669"/>
    <property type="project" value="InterPro"/>
</dbReference>
<keyword evidence="2" id="KW-1133">Transmembrane helix</keyword>
<organism evidence="3 4">
    <name type="scientific">Smittium mucronatum</name>
    <dbReference type="NCBI Taxonomy" id="133383"/>
    <lineage>
        <taxon>Eukaryota</taxon>
        <taxon>Fungi</taxon>
        <taxon>Fungi incertae sedis</taxon>
        <taxon>Zoopagomycota</taxon>
        <taxon>Kickxellomycotina</taxon>
        <taxon>Harpellomycetes</taxon>
        <taxon>Harpellales</taxon>
        <taxon>Legeriomycetaceae</taxon>
        <taxon>Smittium</taxon>
    </lineage>
</organism>
<dbReference type="GO" id="GO:0008829">
    <property type="term" value="F:dCTP deaminase activity"/>
    <property type="evidence" value="ECO:0007669"/>
    <property type="project" value="InterPro"/>
</dbReference>
<feature type="transmembrane region" description="Helical" evidence="2">
    <location>
        <begin position="329"/>
        <end position="349"/>
    </location>
</feature>
<evidence type="ECO:0000313" key="4">
    <source>
        <dbReference type="Proteomes" id="UP000187455"/>
    </source>
</evidence>
<evidence type="ECO:0000256" key="1">
    <source>
        <dbReference type="ARBA" id="ARBA00022801"/>
    </source>
</evidence>
<accession>A0A1R0GXH6</accession>
<keyword evidence="2" id="KW-0472">Membrane</keyword>